<dbReference type="EnsemblBacteria" id="BAC51570">
    <property type="protein sequence ID" value="BAC51570"/>
    <property type="gene ID" value="BAC51570"/>
</dbReference>
<keyword evidence="8" id="KW-1185">Reference proteome</keyword>
<comment type="function">
    <text evidence="1">Is involved in generating a small heat-stable compound (Nod), an acylated oligomer of N-acetylglucosamine, that stimulates mitosis in various plant protoplasts.</text>
</comment>
<evidence type="ECO:0000259" key="6">
    <source>
        <dbReference type="PROSITE" id="PS51677"/>
    </source>
</evidence>
<dbReference type="InterPro" id="IPR002509">
    <property type="entry name" value="NODB_dom"/>
</dbReference>
<proteinExistence type="inferred from homology"/>
<evidence type="ECO:0000256" key="2">
    <source>
        <dbReference type="ARBA" id="ARBA00010973"/>
    </source>
</evidence>
<dbReference type="InterPro" id="IPR011330">
    <property type="entry name" value="Glyco_hydro/deAcase_b/a-brl"/>
</dbReference>
<evidence type="ECO:0000256" key="4">
    <source>
        <dbReference type="ARBA" id="ARBA00022729"/>
    </source>
</evidence>
<dbReference type="CDD" id="cd10968">
    <property type="entry name" value="CE4_Mlr8448_like_5s"/>
    <property type="match status" value="1"/>
</dbReference>
<dbReference type="STRING" id="224911.AAV28_29085"/>
<evidence type="ECO:0000256" key="3">
    <source>
        <dbReference type="ARBA" id="ARBA00020071"/>
    </source>
</evidence>
<dbReference type="PANTHER" id="PTHR34216">
    <property type="match status" value="1"/>
</dbReference>
<dbReference type="PANTHER" id="PTHR34216:SF7">
    <property type="entry name" value="POLY-BETA-1,6-N-ACETYL-D-GLUCOSAMINE N-DEACETYLASE"/>
    <property type="match status" value="1"/>
</dbReference>
<keyword evidence="4" id="KW-0732">Signal</keyword>
<accession>Q89GP0</accession>
<dbReference type="Pfam" id="PF01522">
    <property type="entry name" value="Polysacc_deac_1"/>
    <property type="match status" value="2"/>
</dbReference>
<sequence>METAVCDRPVAMHCVCDLALWDRNPATRRMVLRMNPIVKDCIYYGASRIGELPFFRAHLAARAAIILFHEIQRDARAELMTGTPVALFEYSLNWLRQEGWVIVSVDECIERLARNDRSERYAVLTFDDGYRDNASVGLPILERHNAPFMMYVPTGAPTRSMQSWWLGLRRVFLSRDRVSIDALGRQFQCSDLRSKTSALAEVTRWVHQDYRRGAMLSSVFEESGISLAELNDEYFLDERELCTLARHPLASIGGHSTSHQALSTLDSDSARAELADNRSYLENMLQLPVRHVAYPYGVCGPREEDLARQAGFQTATTTRQGRLYDDKLNRFALPRIGISSPSGLRARMSGIIEGMQAFAKRRVVAELRDHQ</sequence>
<dbReference type="GO" id="GO:0005975">
    <property type="term" value="P:carbohydrate metabolic process"/>
    <property type="evidence" value="ECO:0007669"/>
    <property type="project" value="InterPro"/>
</dbReference>
<dbReference type="HOGENOM" id="CLU_030024_1_2_5"/>
<gene>
    <name evidence="7" type="ordered locus">bll6305</name>
</gene>
<dbReference type="AlphaFoldDB" id="Q89GP0"/>
<dbReference type="eggNOG" id="COG0726">
    <property type="taxonomic scope" value="Bacteria"/>
</dbReference>
<dbReference type="PROSITE" id="PS51677">
    <property type="entry name" value="NODB"/>
    <property type="match status" value="1"/>
</dbReference>
<dbReference type="InterPro" id="IPR051398">
    <property type="entry name" value="Polysacch_Deacetylase"/>
</dbReference>
<dbReference type="SUPFAM" id="SSF88713">
    <property type="entry name" value="Glycoside hydrolase/deacetylase"/>
    <property type="match status" value="1"/>
</dbReference>
<dbReference type="OrthoDB" id="9814639at2"/>
<protein>
    <recommendedName>
        <fullName evidence="3">Chitooligosaccharide deacetylase</fullName>
    </recommendedName>
    <alternativeName>
        <fullName evidence="5">Nodulation protein B</fullName>
    </alternativeName>
</protein>
<evidence type="ECO:0000313" key="7">
    <source>
        <dbReference type="EMBL" id="BAC51570.1"/>
    </source>
</evidence>
<evidence type="ECO:0000313" key="8">
    <source>
        <dbReference type="Proteomes" id="UP000002526"/>
    </source>
</evidence>
<dbReference type="EMBL" id="BA000040">
    <property type="protein sequence ID" value="BAC51570.1"/>
    <property type="molecule type" value="Genomic_DNA"/>
</dbReference>
<dbReference type="Gene3D" id="3.20.20.370">
    <property type="entry name" value="Glycoside hydrolase/deacetylase"/>
    <property type="match status" value="1"/>
</dbReference>
<dbReference type="GO" id="GO:0016787">
    <property type="term" value="F:hydrolase activity"/>
    <property type="evidence" value="ECO:0000318"/>
    <property type="project" value="GO_Central"/>
</dbReference>
<evidence type="ECO:0000256" key="1">
    <source>
        <dbReference type="ARBA" id="ARBA00003236"/>
    </source>
</evidence>
<organism evidence="7 8">
    <name type="scientific">Bradyrhizobium diazoefficiens (strain JCM 10833 / BCRC 13528 / IAM 13628 / NBRC 14792 / USDA 110)</name>
    <dbReference type="NCBI Taxonomy" id="224911"/>
    <lineage>
        <taxon>Bacteria</taxon>
        <taxon>Pseudomonadati</taxon>
        <taxon>Pseudomonadota</taxon>
        <taxon>Alphaproteobacteria</taxon>
        <taxon>Hyphomicrobiales</taxon>
        <taxon>Nitrobacteraceae</taxon>
        <taxon>Bradyrhizobium</taxon>
    </lineage>
</organism>
<feature type="domain" description="NodB homology" evidence="6">
    <location>
        <begin position="120"/>
        <end position="371"/>
    </location>
</feature>
<reference evidence="8" key="1">
    <citation type="journal article" date="2002" name="DNA Res.">
        <title>Complete genomic sequence of nitrogen-fixing symbiotic bacterium Bradyrhizobium japonicum USDA110.</title>
        <authorList>
            <person name="Kaneko T."/>
            <person name="Nakamura Y."/>
            <person name="Sato S."/>
            <person name="Minamisawa K."/>
            <person name="Uchiumi T."/>
            <person name="Sasamoto S."/>
            <person name="Watanabe A."/>
            <person name="Idesawa K."/>
            <person name="Iriguchi M."/>
            <person name="Kawashima K."/>
            <person name="Kohara M."/>
            <person name="Matsumoto M."/>
            <person name="Shimpo S."/>
            <person name="Tsuruoka H."/>
            <person name="Wada T."/>
            <person name="Yamada M."/>
            <person name="Tabata S."/>
        </authorList>
    </citation>
    <scope>NUCLEOTIDE SEQUENCE [LARGE SCALE GENOMIC DNA]</scope>
    <source>
        <strain evidence="8">JCM 10833 / BCRC 13528 / IAM 13628 / NBRC 14792 / USDA 110</strain>
    </source>
</reference>
<comment type="similarity">
    <text evidence="2">Belongs to the polysaccharide deacetylase family.</text>
</comment>
<evidence type="ECO:0000256" key="5">
    <source>
        <dbReference type="ARBA" id="ARBA00032976"/>
    </source>
</evidence>
<dbReference type="KEGG" id="bja:bll6305"/>
<dbReference type="Proteomes" id="UP000002526">
    <property type="component" value="Chromosome"/>
</dbReference>
<dbReference type="PhylomeDB" id="Q89GP0"/>
<dbReference type="GO" id="GO:0016810">
    <property type="term" value="F:hydrolase activity, acting on carbon-nitrogen (but not peptide) bonds"/>
    <property type="evidence" value="ECO:0007669"/>
    <property type="project" value="InterPro"/>
</dbReference>
<dbReference type="InParanoid" id="Q89GP0"/>
<name>Q89GP0_BRADU</name>